<sequence>MSAEVPAENGMARAIAQIDAAADEAAFHAGVSATRIAITLQARARAPEATLAAAWSEALRRSVTTAARLVTDGVNPGWSWFVSGSAARGEAAPGSDIETLIAVDDTIDAEGKTRLMELAARVHTTLERGGIGGDSNGVLASRGRFCRRTTDWFEDIERWCANPPADRGVVMAGLMADSRGVGADASLPDDALRSKNARCAQRHYPIRHAMLQDAVAVRAGFPSRLKIFATQSDSVDLKITAMDPVVKIARWAALSAGSDVLATPARLDAASTAETLDRDDASTLHDCFDWLLRFRWRARAAAWAEGQPMSDTVSLSALAPQERAMLRGIAREIAGIRRKLVYLSSTSSFR</sequence>
<reference evidence="3 4" key="1">
    <citation type="submission" date="2015-03" db="EMBL/GenBank/DDBJ databases">
        <authorList>
            <person name="Murphy D."/>
        </authorList>
    </citation>
    <scope>NUCLEOTIDE SEQUENCE [LARGE SCALE GENOMIC DNA]</scope>
    <source>
        <strain evidence="3 4">PAP088</strain>
    </source>
</reference>
<feature type="domain" description="Protein-PII uridylyltransferase N-terminal" evidence="1">
    <location>
        <begin position="45"/>
        <end position="163"/>
    </location>
</feature>
<dbReference type="EMBL" id="CSWP01000001">
    <property type="protein sequence ID" value="CPV35159.1"/>
    <property type="molecule type" value="Genomic_DNA"/>
</dbReference>
<dbReference type="InterPro" id="IPR005105">
    <property type="entry name" value="GlnD_Uridyltrans_N"/>
</dbReference>
<evidence type="ECO:0000259" key="2">
    <source>
        <dbReference type="Pfam" id="PF10335"/>
    </source>
</evidence>
<organism evidence="3 4">
    <name type="scientific">Mycobacteroides abscessus</name>
    <dbReference type="NCBI Taxonomy" id="36809"/>
    <lineage>
        <taxon>Bacteria</taxon>
        <taxon>Bacillati</taxon>
        <taxon>Actinomycetota</taxon>
        <taxon>Actinomycetes</taxon>
        <taxon>Mycobacteriales</taxon>
        <taxon>Mycobacteriaceae</taxon>
        <taxon>Mycobacteroides</taxon>
    </lineage>
</organism>
<name>A0A0U0ZG78_9MYCO</name>
<dbReference type="InterPro" id="IPR018821">
    <property type="entry name" value="DUF294_put_nucleoTrafse_sb-bd"/>
</dbReference>
<protein>
    <submittedName>
        <fullName evidence="3">Putative signal-transduction protein containing cAMP-binding and CBS domains</fullName>
    </submittedName>
</protein>
<evidence type="ECO:0000313" key="4">
    <source>
        <dbReference type="Proteomes" id="UP000045782"/>
    </source>
</evidence>
<proteinExistence type="predicted"/>
<gene>
    <name evidence="3" type="ORF">ERS075579_00641</name>
</gene>
<evidence type="ECO:0000259" key="1">
    <source>
        <dbReference type="Pfam" id="PF03445"/>
    </source>
</evidence>
<accession>A0A0U0ZG78</accession>
<feature type="domain" description="DUF294" evidence="2">
    <location>
        <begin position="210"/>
        <end position="340"/>
    </location>
</feature>
<dbReference type="AlphaFoldDB" id="A0A0U0ZG78"/>
<evidence type="ECO:0000313" key="3">
    <source>
        <dbReference type="EMBL" id="CPV35159.1"/>
    </source>
</evidence>
<dbReference type="Proteomes" id="UP000045782">
    <property type="component" value="Unassembled WGS sequence"/>
</dbReference>
<dbReference type="Pfam" id="PF10335">
    <property type="entry name" value="DUF294_C"/>
    <property type="match status" value="1"/>
</dbReference>
<dbReference type="RefSeq" id="WP_005057878.1">
    <property type="nucleotide sequence ID" value="NZ_CP014951.1"/>
</dbReference>
<dbReference type="GO" id="GO:0008773">
    <property type="term" value="F:[protein-PII] uridylyltransferase activity"/>
    <property type="evidence" value="ECO:0007669"/>
    <property type="project" value="InterPro"/>
</dbReference>
<dbReference type="Pfam" id="PF03445">
    <property type="entry name" value="DUF294"/>
    <property type="match status" value="1"/>
</dbReference>